<comment type="caution">
    <text evidence="1">The sequence shown here is derived from an EMBL/GenBank/DDBJ whole genome shotgun (WGS) entry which is preliminary data.</text>
</comment>
<organism evidence="1 2">
    <name type="scientific">Caballeronia concitans</name>
    <dbReference type="NCBI Taxonomy" id="1777133"/>
    <lineage>
        <taxon>Bacteria</taxon>
        <taxon>Pseudomonadati</taxon>
        <taxon>Pseudomonadota</taxon>
        <taxon>Betaproteobacteria</taxon>
        <taxon>Burkholderiales</taxon>
        <taxon>Burkholderiaceae</taxon>
        <taxon>Caballeronia</taxon>
    </lineage>
</organism>
<dbReference type="AlphaFoldDB" id="A0A658QXJ8"/>
<evidence type="ECO:0000313" key="1">
    <source>
        <dbReference type="EMBL" id="SAL31247.1"/>
    </source>
</evidence>
<sequence>MSMLLRLLLVLIALSVFTTAGVVVLSLVARLVFAH</sequence>
<dbReference type="EMBL" id="FCNV02000004">
    <property type="protein sequence ID" value="SAL31247.1"/>
    <property type="molecule type" value="Genomic_DNA"/>
</dbReference>
<protein>
    <submittedName>
        <fullName evidence="1">Uncharacterized protein</fullName>
    </submittedName>
</protein>
<name>A0A658QXJ8_9BURK</name>
<keyword evidence="2" id="KW-1185">Reference proteome</keyword>
<accession>A0A658QXJ8</accession>
<reference evidence="1 2" key="1">
    <citation type="submission" date="2016-01" db="EMBL/GenBank/DDBJ databases">
        <authorList>
            <person name="Peeters C."/>
        </authorList>
    </citation>
    <scope>NUCLEOTIDE SEQUENCE [LARGE SCALE GENOMIC DNA]</scope>
    <source>
        <strain evidence="1">LMG 29315</strain>
    </source>
</reference>
<gene>
    <name evidence="1" type="ORF">AWB72_02734</name>
</gene>
<dbReference type="Proteomes" id="UP000198263">
    <property type="component" value="Unassembled WGS sequence"/>
</dbReference>
<proteinExistence type="predicted"/>
<evidence type="ECO:0000313" key="2">
    <source>
        <dbReference type="Proteomes" id="UP000198263"/>
    </source>
</evidence>